<evidence type="ECO:0000313" key="3">
    <source>
        <dbReference type="Proteomes" id="UP000008148"/>
    </source>
</evidence>
<dbReference type="KEGG" id="cko:CKO_03727"/>
<proteinExistence type="predicted"/>
<evidence type="ECO:0000313" key="2">
    <source>
        <dbReference type="EMBL" id="ABV14803.1"/>
    </source>
</evidence>
<protein>
    <submittedName>
        <fullName evidence="2">Uncharacterized protein</fullName>
    </submittedName>
</protein>
<gene>
    <name evidence="2" type="ordered locus">CKO_03727</name>
</gene>
<accession>A8AMU0</accession>
<dbReference type="HOGENOM" id="CLU_2205373_0_0_6"/>
<evidence type="ECO:0000256" key="1">
    <source>
        <dbReference type="SAM" id="MobiDB-lite"/>
    </source>
</evidence>
<sequence length="107" mass="11911">MNNGYGIYGIDTISCNVTLNRCSLYSAIQMAILNEPPFTDCCKGDVWQTFEMSQSMRAFPSARCPMCLTAAPIKCARKRWRAFSKACKRSTISPTGSPSNSKRGRQK</sequence>
<keyword evidence="3" id="KW-1185">Reference proteome</keyword>
<organism evidence="2 3">
    <name type="scientific">Citrobacter koseri (strain ATCC BAA-895 / CDC 4225-83 / SGSC4696)</name>
    <dbReference type="NCBI Taxonomy" id="290338"/>
    <lineage>
        <taxon>Bacteria</taxon>
        <taxon>Pseudomonadati</taxon>
        <taxon>Pseudomonadota</taxon>
        <taxon>Gammaproteobacteria</taxon>
        <taxon>Enterobacterales</taxon>
        <taxon>Enterobacteriaceae</taxon>
        <taxon>Citrobacter</taxon>
    </lineage>
</organism>
<name>A8AMU0_CITK8</name>
<feature type="region of interest" description="Disordered" evidence="1">
    <location>
        <begin position="88"/>
        <end position="107"/>
    </location>
</feature>
<reference evidence="2 3" key="1">
    <citation type="submission" date="2007-08" db="EMBL/GenBank/DDBJ databases">
        <authorList>
            <consortium name="The Citrobacter koseri Genome Sequencing Project"/>
            <person name="McClelland M."/>
            <person name="Sanderson E.K."/>
            <person name="Porwollik S."/>
            <person name="Spieth J."/>
            <person name="Clifton W.S."/>
            <person name="Latreille P."/>
            <person name="Courtney L."/>
            <person name="Wang C."/>
            <person name="Pepin K."/>
            <person name="Bhonagiri V."/>
            <person name="Nash W."/>
            <person name="Johnson M."/>
            <person name="Thiruvilangam P."/>
            <person name="Wilson R."/>
        </authorList>
    </citation>
    <scope>NUCLEOTIDE SEQUENCE [LARGE SCALE GENOMIC DNA]</scope>
    <source>
        <strain evidence="3">ATCC BAA-895 / CDC 4225-83 / SGSC4696</strain>
    </source>
</reference>
<feature type="compositionally biased region" description="Polar residues" evidence="1">
    <location>
        <begin position="90"/>
        <end position="101"/>
    </location>
</feature>
<dbReference type="STRING" id="290338.CKO_03727"/>
<dbReference type="AlphaFoldDB" id="A8AMU0"/>
<dbReference type="Proteomes" id="UP000008148">
    <property type="component" value="Chromosome"/>
</dbReference>
<dbReference type="EMBL" id="CP000822">
    <property type="protein sequence ID" value="ABV14803.1"/>
    <property type="molecule type" value="Genomic_DNA"/>
</dbReference>